<accession>A0A165VD97</accession>
<dbReference type="Pfam" id="PF14613">
    <property type="entry name" value="HAM1_C"/>
    <property type="match status" value="1"/>
</dbReference>
<evidence type="ECO:0000313" key="6">
    <source>
        <dbReference type="Proteomes" id="UP000076761"/>
    </source>
</evidence>
<name>A0A165VD97_9AGAM</name>
<dbReference type="InterPro" id="IPR027842">
    <property type="entry name" value="HAM1-like_C"/>
</dbReference>
<dbReference type="STRING" id="1314782.A0A165VD97"/>
<keyword evidence="1" id="KW-0175">Coiled coil</keyword>
<sequence length="868" mass="95053">MGNCSSCCRRRKSPEREPLLPRVPTHSSDVLPPPVSKIEKIADVLAAINAGKLPSQDQIDAALKLALASDALQPAVVLRGYGPLSESGKKVIRDVRELVNALLRTGVEKNSDNKLQDLMYHLERIDSSSVNADVAVNVKDDSALSELESVVQDLPSSQEIKNDTQTLVQSLRRLTHLLLTSSAFRLILSDTLHTVREMLADAASEVSTVALRAGVTAGEVEDTIRPGGVNVDVLEDVARKLQQDMEAVREVAGEREERLKREGPERVREDAILRLQQTMVAVHRNPQYRQAFQTILFILTKYANKLNSMSATLSTAASQSSEAHVTITPVVWADEHVAAALSDLRVLLERFASGSSLDSVLRLLNQTINHLSSPDNEESKMFLTRIGKWIDTALGDASYAVSEEGTLVLEGLYNNGRNLLAEESNKLWAQDLRGLSEETHKFIAALQEDKTTQQFFASLDTLSSDFAQLTTDALTSGRQWSAEAQRDLLGWLLPRLLKALLGVIPSPRIEYKSKTLDIVLDAGRLELGVGSSVLPDRVVVQNWSEVRLEAVNVDENVIHAAAHEDGVQSFARFKAHTDGVRLYAHDIGYHVRYKGLMGYEDQGLVSVDVGSRYGQGLSISVEVETASDSWLVASRTQSGGEEALFRVVDVKVVVPGLSFSLDKSRHWVLNKVMVQPLAGPVVRLVLTRVFEDKIREALQAVAGWMGKVKKDVERKGGEAGVEEYWGAVLASAGVSPEESEGEDEEGPEMDEEPLVETHTKPTLKGIVRTVTQPDPAASNPPTPVLAVGVGPQVLDDSAGPYGGYSEEQGALDEVRERADEVQENVDDAIQRSGAGIEEATGAVVQNRVEVRRRVESRRRGWRSRAFDV</sequence>
<dbReference type="Proteomes" id="UP000076761">
    <property type="component" value="Unassembled WGS sequence"/>
</dbReference>
<evidence type="ECO:0000256" key="2">
    <source>
        <dbReference type="SAM" id="MobiDB-lite"/>
    </source>
</evidence>
<dbReference type="OrthoDB" id="5407957at2759"/>
<feature type="domain" description="HAM1-like C-terminal" evidence="3">
    <location>
        <begin position="654"/>
        <end position="721"/>
    </location>
</feature>
<feature type="coiled-coil region" evidence="1">
    <location>
        <begin position="804"/>
        <end position="831"/>
    </location>
</feature>
<dbReference type="InParanoid" id="A0A165VD97"/>
<dbReference type="InterPro" id="IPR045967">
    <property type="entry name" value="HAM1-like_N"/>
</dbReference>
<organism evidence="5 6">
    <name type="scientific">Neolentinus lepideus HHB14362 ss-1</name>
    <dbReference type="NCBI Taxonomy" id="1314782"/>
    <lineage>
        <taxon>Eukaryota</taxon>
        <taxon>Fungi</taxon>
        <taxon>Dikarya</taxon>
        <taxon>Basidiomycota</taxon>
        <taxon>Agaricomycotina</taxon>
        <taxon>Agaricomycetes</taxon>
        <taxon>Gloeophyllales</taxon>
        <taxon>Gloeophyllaceae</taxon>
        <taxon>Neolentinus</taxon>
    </lineage>
</organism>
<keyword evidence="6" id="KW-1185">Reference proteome</keyword>
<dbReference type="PANTHER" id="PTHR31138:SF1">
    <property type="entry name" value="PDZ DOMAIN-CONTAINING PROTEIN"/>
    <property type="match status" value="1"/>
</dbReference>
<feature type="domain" description="HAM1-like N-terminal" evidence="4">
    <location>
        <begin position="43"/>
        <end position="208"/>
    </location>
</feature>
<feature type="region of interest" description="Disordered" evidence="2">
    <location>
        <begin position="1"/>
        <end position="32"/>
    </location>
</feature>
<evidence type="ECO:0000259" key="4">
    <source>
        <dbReference type="Pfam" id="PF19343"/>
    </source>
</evidence>
<dbReference type="AlphaFoldDB" id="A0A165VD97"/>
<dbReference type="PANTHER" id="PTHR31138">
    <property type="entry name" value="CHROMOSOME 19, WHOLE GENOME SHOTGUN SEQUENCE"/>
    <property type="match status" value="1"/>
</dbReference>
<evidence type="ECO:0000259" key="3">
    <source>
        <dbReference type="Pfam" id="PF14613"/>
    </source>
</evidence>
<gene>
    <name evidence="5" type="ORF">NEOLEDRAFT_1238916</name>
</gene>
<feature type="region of interest" description="Disordered" evidence="2">
    <location>
        <begin position="732"/>
        <end position="758"/>
    </location>
</feature>
<reference evidence="5 6" key="1">
    <citation type="journal article" date="2016" name="Mol. Biol. Evol.">
        <title>Comparative Genomics of Early-Diverging Mushroom-Forming Fungi Provides Insights into the Origins of Lignocellulose Decay Capabilities.</title>
        <authorList>
            <person name="Nagy L.G."/>
            <person name="Riley R."/>
            <person name="Tritt A."/>
            <person name="Adam C."/>
            <person name="Daum C."/>
            <person name="Floudas D."/>
            <person name="Sun H."/>
            <person name="Yadav J.S."/>
            <person name="Pangilinan J."/>
            <person name="Larsson K.H."/>
            <person name="Matsuura K."/>
            <person name="Barry K."/>
            <person name="Labutti K."/>
            <person name="Kuo R."/>
            <person name="Ohm R.A."/>
            <person name="Bhattacharya S.S."/>
            <person name="Shirouzu T."/>
            <person name="Yoshinaga Y."/>
            <person name="Martin F.M."/>
            <person name="Grigoriev I.V."/>
            <person name="Hibbett D.S."/>
        </authorList>
    </citation>
    <scope>NUCLEOTIDE SEQUENCE [LARGE SCALE GENOMIC DNA]</scope>
    <source>
        <strain evidence="5 6">HHB14362 ss-1</strain>
    </source>
</reference>
<evidence type="ECO:0000256" key="1">
    <source>
        <dbReference type="SAM" id="Coils"/>
    </source>
</evidence>
<feature type="domain" description="HAM1-like N-terminal" evidence="4">
    <location>
        <begin position="242"/>
        <end position="627"/>
    </location>
</feature>
<dbReference type="EMBL" id="KV425554">
    <property type="protein sequence ID" value="KZT29508.1"/>
    <property type="molecule type" value="Genomic_DNA"/>
</dbReference>
<feature type="compositionally biased region" description="Acidic residues" evidence="2">
    <location>
        <begin position="737"/>
        <end position="754"/>
    </location>
</feature>
<proteinExistence type="predicted"/>
<dbReference type="Pfam" id="PF19343">
    <property type="entry name" value="HAM1_N"/>
    <property type="match status" value="2"/>
</dbReference>
<protein>
    <submittedName>
        <fullName evidence="5">Uncharacterized protein</fullName>
    </submittedName>
</protein>
<evidence type="ECO:0000313" key="5">
    <source>
        <dbReference type="EMBL" id="KZT29508.1"/>
    </source>
</evidence>